<comment type="caution">
    <text evidence="4">The sequence shown here is derived from an EMBL/GenBank/DDBJ whole genome shotgun (WGS) entry which is preliminary data.</text>
</comment>
<keyword evidence="5" id="KW-1185">Reference proteome</keyword>
<reference evidence="4 5" key="1">
    <citation type="submission" date="2023-01" db="EMBL/GenBank/DDBJ databases">
        <title>Analysis of 21 Apiospora genomes using comparative genomics revels a genus with tremendous synthesis potential of carbohydrate active enzymes and secondary metabolites.</title>
        <authorList>
            <person name="Sorensen T."/>
        </authorList>
    </citation>
    <scope>NUCLEOTIDE SEQUENCE [LARGE SCALE GENOMIC DNA]</scope>
    <source>
        <strain evidence="4 5">CBS 20057</strain>
    </source>
</reference>
<evidence type="ECO:0000256" key="1">
    <source>
        <dbReference type="SAM" id="Coils"/>
    </source>
</evidence>
<evidence type="ECO:0000256" key="2">
    <source>
        <dbReference type="SAM" id="Phobius"/>
    </source>
</evidence>
<feature type="coiled-coil region" evidence="1">
    <location>
        <begin position="280"/>
        <end position="314"/>
    </location>
</feature>
<dbReference type="Pfam" id="PF01926">
    <property type="entry name" value="MMR_HSR1"/>
    <property type="match status" value="1"/>
</dbReference>
<feature type="coiled-coil region" evidence="1">
    <location>
        <begin position="343"/>
        <end position="377"/>
    </location>
</feature>
<accession>A0ABR1S3W6</accession>
<dbReference type="SUPFAM" id="SSF52540">
    <property type="entry name" value="P-loop containing nucleoside triphosphate hydrolases"/>
    <property type="match status" value="1"/>
</dbReference>
<gene>
    <name evidence="4" type="ORF">PG991_003557</name>
</gene>
<sequence>MADVKDEHTAISPGPTAQAPELGVSDIVIAVMGVTGSGKSTFVSQLVGEDTAAVTCAYEFHRPGQGSVHIVDTPGFDDTYTADAEVLRDIAAFMTKTYQSSVKLAGIIYLHRITDNRVSGSALRNLRMFKELCGQDVYKHVILATSMWNKLLEADKETAVGRERELRWYADDKTSADDIIDALLAARNSDDNMTLQIQRELVDERKDLVTTSAGKEVNKDLAELQKRFDREMQRIIEESRMAVAEGDIRLHEQLQLQKKDFEDHRRKAAEGQKALQVSFQALLDQNAEKYRQEHERLLKEFEATKRSYDELTSEGQGVRAENDRLRGLLEGHGLQAGLTDSVRAGLEGKLDEGEKLASKIEERVNNTERKRKRLMKILTGFADFAVGVALAVVGIADER</sequence>
<proteinExistence type="predicted"/>
<organism evidence="4 5">
    <name type="scientific">Apiospora marii</name>
    <dbReference type="NCBI Taxonomy" id="335849"/>
    <lineage>
        <taxon>Eukaryota</taxon>
        <taxon>Fungi</taxon>
        <taxon>Dikarya</taxon>
        <taxon>Ascomycota</taxon>
        <taxon>Pezizomycotina</taxon>
        <taxon>Sordariomycetes</taxon>
        <taxon>Xylariomycetidae</taxon>
        <taxon>Amphisphaeriales</taxon>
        <taxon>Apiosporaceae</taxon>
        <taxon>Apiospora</taxon>
    </lineage>
</organism>
<keyword evidence="2" id="KW-0812">Transmembrane</keyword>
<feature type="domain" description="G" evidence="3">
    <location>
        <begin position="29"/>
        <end position="86"/>
    </location>
</feature>
<name>A0ABR1S3W6_9PEZI</name>
<evidence type="ECO:0000313" key="5">
    <source>
        <dbReference type="Proteomes" id="UP001396898"/>
    </source>
</evidence>
<dbReference type="EMBL" id="JAQQWI010000007">
    <property type="protein sequence ID" value="KAK8026501.1"/>
    <property type="molecule type" value="Genomic_DNA"/>
</dbReference>
<dbReference type="Gene3D" id="3.40.50.300">
    <property type="entry name" value="P-loop containing nucleotide triphosphate hydrolases"/>
    <property type="match status" value="1"/>
</dbReference>
<evidence type="ECO:0000259" key="3">
    <source>
        <dbReference type="Pfam" id="PF01926"/>
    </source>
</evidence>
<keyword evidence="2" id="KW-1133">Transmembrane helix</keyword>
<dbReference type="Proteomes" id="UP001396898">
    <property type="component" value="Unassembled WGS sequence"/>
</dbReference>
<feature type="transmembrane region" description="Helical" evidence="2">
    <location>
        <begin position="377"/>
        <end position="396"/>
    </location>
</feature>
<dbReference type="InterPro" id="IPR027417">
    <property type="entry name" value="P-loop_NTPase"/>
</dbReference>
<protein>
    <recommendedName>
        <fullName evidence="3">G domain-containing protein</fullName>
    </recommendedName>
</protein>
<dbReference type="InterPro" id="IPR006073">
    <property type="entry name" value="GTP-bd"/>
</dbReference>
<evidence type="ECO:0000313" key="4">
    <source>
        <dbReference type="EMBL" id="KAK8026501.1"/>
    </source>
</evidence>
<keyword evidence="1" id="KW-0175">Coiled coil</keyword>
<keyword evidence="2" id="KW-0472">Membrane</keyword>